<dbReference type="InterPro" id="IPR036565">
    <property type="entry name" value="Mur-like_cat_sf"/>
</dbReference>
<dbReference type="GO" id="GO:0006730">
    <property type="term" value="P:one-carbon metabolic process"/>
    <property type="evidence" value="ECO:0007669"/>
    <property type="project" value="UniProtKB-KW"/>
</dbReference>
<evidence type="ECO:0000256" key="7">
    <source>
        <dbReference type="ARBA" id="ARBA00022741"/>
    </source>
</evidence>
<evidence type="ECO:0000256" key="9">
    <source>
        <dbReference type="ARBA" id="ARBA00022842"/>
    </source>
</evidence>
<dbReference type="NCBIfam" id="TIGR01499">
    <property type="entry name" value="folC"/>
    <property type="match status" value="1"/>
</dbReference>
<evidence type="ECO:0000256" key="6">
    <source>
        <dbReference type="ARBA" id="ARBA00022723"/>
    </source>
</evidence>
<dbReference type="SUPFAM" id="SSF53244">
    <property type="entry name" value="MurD-like peptide ligases, peptide-binding domain"/>
    <property type="match status" value="1"/>
</dbReference>
<dbReference type="GO" id="GO:0005524">
    <property type="term" value="F:ATP binding"/>
    <property type="evidence" value="ECO:0007669"/>
    <property type="project" value="UniProtKB-KW"/>
</dbReference>
<comment type="caution">
    <text evidence="13">The sequence shown here is derived from an EMBL/GenBank/DDBJ whole genome shotgun (WGS) entry which is preliminary data.</text>
</comment>
<keyword evidence="4" id="KW-0554">One-carbon metabolism</keyword>
<protein>
    <recommendedName>
        <fullName evidence="3">tetrahydrofolate synthase</fullName>
        <ecNumber evidence="3">6.3.2.17</ecNumber>
    </recommendedName>
    <alternativeName>
        <fullName evidence="11">Folylpoly-gamma-glutamate synthetase</fullName>
    </alternativeName>
    <alternativeName>
        <fullName evidence="10">Tetrahydrofolylpolyglutamate synthase</fullName>
    </alternativeName>
</protein>
<keyword evidence="7" id="KW-0547">Nucleotide-binding</keyword>
<name>A0AAV2TZ77_CALDB</name>
<organism evidence="13 14">
    <name type="scientific">Calicophoron daubneyi</name>
    <name type="common">Rumen fluke</name>
    <name type="synonym">Paramphistomum daubneyi</name>
    <dbReference type="NCBI Taxonomy" id="300641"/>
    <lineage>
        <taxon>Eukaryota</taxon>
        <taxon>Metazoa</taxon>
        <taxon>Spiralia</taxon>
        <taxon>Lophotrochozoa</taxon>
        <taxon>Platyhelminthes</taxon>
        <taxon>Trematoda</taxon>
        <taxon>Digenea</taxon>
        <taxon>Plagiorchiida</taxon>
        <taxon>Pronocephalata</taxon>
        <taxon>Paramphistomoidea</taxon>
        <taxon>Paramphistomidae</taxon>
        <taxon>Calicophoron</taxon>
    </lineage>
</organism>
<dbReference type="EMBL" id="CAXLJL010000867">
    <property type="protein sequence ID" value="CAL5141406.1"/>
    <property type="molecule type" value="Genomic_DNA"/>
</dbReference>
<dbReference type="PANTHER" id="PTHR11136:SF5">
    <property type="entry name" value="FOLYLPOLYGLUTAMATE SYNTHASE, MITOCHONDRIAL"/>
    <property type="match status" value="1"/>
</dbReference>
<evidence type="ECO:0000256" key="2">
    <source>
        <dbReference type="ARBA" id="ARBA00008276"/>
    </source>
</evidence>
<comment type="pathway">
    <text evidence="1">Cofactor biosynthesis; tetrahydrofolylpolyglutamate biosynthesis.</text>
</comment>
<evidence type="ECO:0000256" key="3">
    <source>
        <dbReference type="ARBA" id="ARBA00013025"/>
    </source>
</evidence>
<dbReference type="InterPro" id="IPR001645">
    <property type="entry name" value="Folylpolyglutamate_synth"/>
</dbReference>
<dbReference type="PANTHER" id="PTHR11136">
    <property type="entry name" value="FOLYLPOLYGLUTAMATE SYNTHASE-RELATED"/>
    <property type="match status" value="1"/>
</dbReference>
<evidence type="ECO:0000256" key="12">
    <source>
        <dbReference type="ARBA" id="ARBA00047493"/>
    </source>
</evidence>
<dbReference type="Gene3D" id="3.40.1190.10">
    <property type="entry name" value="Mur-like, catalytic domain"/>
    <property type="match status" value="1"/>
</dbReference>
<comment type="similarity">
    <text evidence="2">Belongs to the folylpolyglutamate synthase family.</text>
</comment>
<dbReference type="AlphaFoldDB" id="A0AAV2TZ77"/>
<keyword evidence="8" id="KW-0067">ATP-binding</keyword>
<evidence type="ECO:0000256" key="10">
    <source>
        <dbReference type="ARBA" id="ARBA00030592"/>
    </source>
</evidence>
<dbReference type="EC" id="6.3.2.17" evidence="3"/>
<dbReference type="GO" id="GO:0046872">
    <property type="term" value="F:metal ion binding"/>
    <property type="evidence" value="ECO:0007669"/>
    <property type="project" value="UniProtKB-KW"/>
</dbReference>
<dbReference type="GO" id="GO:0004326">
    <property type="term" value="F:tetrahydrofolylpolyglutamate synthase activity"/>
    <property type="evidence" value="ECO:0007669"/>
    <property type="project" value="UniProtKB-EC"/>
</dbReference>
<evidence type="ECO:0000256" key="1">
    <source>
        <dbReference type="ARBA" id="ARBA00005150"/>
    </source>
</evidence>
<evidence type="ECO:0000313" key="13">
    <source>
        <dbReference type="EMBL" id="CAL5141406.1"/>
    </source>
</evidence>
<dbReference type="InterPro" id="IPR036615">
    <property type="entry name" value="Mur_ligase_C_dom_sf"/>
</dbReference>
<evidence type="ECO:0000313" key="14">
    <source>
        <dbReference type="Proteomes" id="UP001497525"/>
    </source>
</evidence>
<dbReference type="SUPFAM" id="SSF53623">
    <property type="entry name" value="MurD-like peptide ligases, catalytic domain"/>
    <property type="match status" value="1"/>
</dbReference>
<evidence type="ECO:0000256" key="5">
    <source>
        <dbReference type="ARBA" id="ARBA00022598"/>
    </source>
</evidence>
<proteinExistence type="inferred from homology"/>
<keyword evidence="6" id="KW-0479">Metal-binding</keyword>
<sequence length="547" mass="61252">MYLFKARWSVTHLFMRRFSRRTYGDAIAELNSAIRNITFSKVVDHERMKREKYGVVLSYLEALGISDLELSNLHPVHVTGSKGKGSTCAAVEAGLRNLGFRTGLLSSPHLISVEERIRIDGKPIDRDRFSEVFWDIHDKIAKHVRTLALPPPSFLHYIVLMACHIFVSEKVGAAIFEVGIGGRFDHTNFLKQPAVTVVTNIALEHTDLLGPKLTDIAWRKAGIFKKACPALIPEDLPADVMQVFVNEAKQVECPLYMVPRLEDISLANGGLIIEDAEFAPLFRACSSDAMPLGVINLPCSLAVMELWLQSFGKVKQSHEIGLQPPLRLQVSRAQVQSAVTARWPGRWQKVSRGKITFFIDGAHTLESLQKTAEWFQYETSKEDSRPSARVLLFSLLGSRNPDTMLRLLRTVISPVFDLVVFVDPHDKQFVVFPGKRSLDAECLETWEALKTETALIDEYGTTAYRVQDLSAFLCWLEQLRRFSRTTLSSYGEVIDKENVQLLVPSPQTVAGACSVPVWDKQYASCHVLVTGSLYLVGATLKALNEPV</sequence>
<dbReference type="GO" id="GO:0005739">
    <property type="term" value="C:mitochondrion"/>
    <property type="evidence" value="ECO:0007669"/>
    <property type="project" value="TreeGrafter"/>
</dbReference>
<gene>
    <name evidence="13" type="ORF">CDAUBV1_LOCUS16653</name>
</gene>
<dbReference type="Proteomes" id="UP001497525">
    <property type="component" value="Unassembled WGS sequence"/>
</dbReference>
<keyword evidence="9" id="KW-0460">Magnesium</keyword>
<evidence type="ECO:0000256" key="11">
    <source>
        <dbReference type="ARBA" id="ARBA00030876"/>
    </source>
</evidence>
<dbReference type="GO" id="GO:0005829">
    <property type="term" value="C:cytosol"/>
    <property type="evidence" value="ECO:0007669"/>
    <property type="project" value="TreeGrafter"/>
</dbReference>
<keyword evidence="5" id="KW-0436">Ligase</keyword>
<dbReference type="Gene3D" id="3.90.190.20">
    <property type="entry name" value="Mur ligase, C-terminal domain"/>
    <property type="match status" value="1"/>
</dbReference>
<comment type="catalytic activity">
    <reaction evidence="12">
        <text>(6S)-5,6,7,8-tetrahydrofolyl-(gamma-L-Glu)(n) + L-glutamate + ATP = (6S)-5,6,7,8-tetrahydrofolyl-(gamma-L-Glu)(n+1) + ADP + phosphate + H(+)</text>
        <dbReference type="Rhea" id="RHEA:10580"/>
        <dbReference type="Rhea" id="RHEA-COMP:14738"/>
        <dbReference type="Rhea" id="RHEA-COMP:14740"/>
        <dbReference type="ChEBI" id="CHEBI:15378"/>
        <dbReference type="ChEBI" id="CHEBI:29985"/>
        <dbReference type="ChEBI" id="CHEBI:30616"/>
        <dbReference type="ChEBI" id="CHEBI:43474"/>
        <dbReference type="ChEBI" id="CHEBI:141005"/>
        <dbReference type="ChEBI" id="CHEBI:456216"/>
        <dbReference type="EC" id="6.3.2.17"/>
    </reaction>
</comment>
<accession>A0AAV2TZ77</accession>
<evidence type="ECO:0000256" key="8">
    <source>
        <dbReference type="ARBA" id="ARBA00022840"/>
    </source>
</evidence>
<evidence type="ECO:0000256" key="4">
    <source>
        <dbReference type="ARBA" id="ARBA00022563"/>
    </source>
</evidence>
<reference evidence="13" key="1">
    <citation type="submission" date="2024-06" db="EMBL/GenBank/DDBJ databases">
        <authorList>
            <person name="Liu X."/>
            <person name="Lenzi L."/>
            <person name="Haldenby T S."/>
            <person name="Uol C."/>
        </authorList>
    </citation>
    <scope>NUCLEOTIDE SEQUENCE</scope>
</reference>